<protein>
    <recommendedName>
        <fullName evidence="4 6">dTDP-4-dehydrorhamnose reductase</fullName>
        <ecNumber evidence="3 6">1.1.1.133</ecNumber>
    </recommendedName>
</protein>
<comment type="pathway">
    <text evidence="1 6">Carbohydrate biosynthesis; dTDP-L-rhamnose biosynthesis.</text>
</comment>
<keyword evidence="9" id="KW-1185">Reference proteome</keyword>
<dbReference type="PANTHER" id="PTHR10491:SF4">
    <property type="entry name" value="METHIONINE ADENOSYLTRANSFERASE 2 SUBUNIT BETA"/>
    <property type="match status" value="1"/>
</dbReference>
<dbReference type="Pfam" id="PF04321">
    <property type="entry name" value="RmlD_sub_bind"/>
    <property type="match status" value="1"/>
</dbReference>
<dbReference type="GO" id="GO:0008831">
    <property type="term" value="F:dTDP-4-dehydrorhamnose reductase activity"/>
    <property type="evidence" value="ECO:0007669"/>
    <property type="project" value="UniProtKB-EC"/>
</dbReference>
<reference evidence="8 9" key="1">
    <citation type="journal article" date="2014" name="Int. J. Syst. Evol. Microbiol.">
        <title>Complete genome sequence of Corynebacterium casei LMG S-19264T (=DSM 44701T), isolated from a smear-ripened cheese.</title>
        <authorList>
            <consortium name="US DOE Joint Genome Institute (JGI-PGF)"/>
            <person name="Walter F."/>
            <person name="Albersmeier A."/>
            <person name="Kalinowski J."/>
            <person name="Ruckert C."/>
        </authorList>
    </citation>
    <scope>NUCLEOTIDE SEQUENCE [LARGE SCALE GENOMIC DNA]</scope>
    <source>
        <strain evidence="8 9">KCTC 23968</strain>
    </source>
</reference>
<evidence type="ECO:0000256" key="3">
    <source>
        <dbReference type="ARBA" id="ARBA00012929"/>
    </source>
</evidence>
<dbReference type="RefSeq" id="WP_189585953.1">
    <property type="nucleotide sequence ID" value="NZ_BMYV01000002.1"/>
</dbReference>
<keyword evidence="6" id="KW-0521">NADP</keyword>
<dbReference type="InterPro" id="IPR029903">
    <property type="entry name" value="RmlD-like-bd"/>
</dbReference>
<dbReference type="Proteomes" id="UP000600865">
    <property type="component" value="Unassembled WGS sequence"/>
</dbReference>
<evidence type="ECO:0000313" key="9">
    <source>
        <dbReference type="Proteomes" id="UP000600865"/>
    </source>
</evidence>
<evidence type="ECO:0000256" key="6">
    <source>
        <dbReference type="RuleBase" id="RU364082"/>
    </source>
</evidence>
<comment type="catalytic activity">
    <reaction evidence="5 6">
        <text>dTDP-beta-L-rhamnose + NADP(+) = dTDP-4-dehydro-beta-L-rhamnose + NADPH + H(+)</text>
        <dbReference type="Rhea" id="RHEA:21796"/>
        <dbReference type="ChEBI" id="CHEBI:15378"/>
        <dbReference type="ChEBI" id="CHEBI:57510"/>
        <dbReference type="ChEBI" id="CHEBI:57783"/>
        <dbReference type="ChEBI" id="CHEBI:58349"/>
        <dbReference type="ChEBI" id="CHEBI:62830"/>
        <dbReference type="EC" id="1.1.1.133"/>
    </reaction>
</comment>
<proteinExistence type="inferred from homology"/>
<dbReference type="EC" id="1.1.1.133" evidence="3 6"/>
<dbReference type="CDD" id="cd05254">
    <property type="entry name" value="dTDP_HR_like_SDR_e"/>
    <property type="match status" value="1"/>
</dbReference>
<evidence type="ECO:0000256" key="4">
    <source>
        <dbReference type="ARBA" id="ARBA00017099"/>
    </source>
</evidence>
<organism evidence="8 9">
    <name type="scientific">Litorimonas cladophorae</name>
    <dbReference type="NCBI Taxonomy" id="1220491"/>
    <lineage>
        <taxon>Bacteria</taxon>
        <taxon>Pseudomonadati</taxon>
        <taxon>Pseudomonadota</taxon>
        <taxon>Alphaproteobacteria</taxon>
        <taxon>Maricaulales</taxon>
        <taxon>Robiginitomaculaceae</taxon>
    </lineage>
</organism>
<dbReference type="Gene3D" id="3.40.50.720">
    <property type="entry name" value="NAD(P)-binding Rossmann-like Domain"/>
    <property type="match status" value="1"/>
</dbReference>
<comment type="similarity">
    <text evidence="2 6">Belongs to the dTDP-4-dehydrorhamnose reductase family.</text>
</comment>
<gene>
    <name evidence="8" type="ORF">GCM10011309_22900</name>
</gene>
<comment type="cofactor">
    <cofactor evidence="6">
        <name>Mg(2+)</name>
        <dbReference type="ChEBI" id="CHEBI:18420"/>
    </cofactor>
    <text evidence="6">Binds 1 Mg(2+) ion per monomer.</text>
</comment>
<dbReference type="Gene3D" id="3.90.25.10">
    <property type="entry name" value="UDP-galactose 4-epimerase, domain 1"/>
    <property type="match status" value="1"/>
</dbReference>
<accession>A0A918KS03</accession>
<feature type="domain" description="RmlD-like substrate binding" evidence="7">
    <location>
        <begin position="4"/>
        <end position="290"/>
    </location>
</feature>
<keyword evidence="6" id="KW-0560">Oxidoreductase</keyword>
<evidence type="ECO:0000256" key="5">
    <source>
        <dbReference type="ARBA" id="ARBA00048200"/>
    </source>
</evidence>
<dbReference type="InterPro" id="IPR036291">
    <property type="entry name" value="NAD(P)-bd_dom_sf"/>
</dbReference>
<evidence type="ECO:0000259" key="7">
    <source>
        <dbReference type="Pfam" id="PF04321"/>
    </source>
</evidence>
<comment type="caution">
    <text evidence="8">The sequence shown here is derived from an EMBL/GenBank/DDBJ whole genome shotgun (WGS) entry which is preliminary data.</text>
</comment>
<evidence type="ECO:0000256" key="1">
    <source>
        <dbReference type="ARBA" id="ARBA00004781"/>
    </source>
</evidence>
<dbReference type="AlphaFoldDB" id="A0A918KS03"/>
<name>A0A918KS03_9PROT</name>
<dbReference type="PANTHER" id="PTHR10491">
    <property type="entry name" value="DTDP-4-DEHYDRORHAMNOSE REDUCTASE"/>
    <property type="match status" value="1"/>
</dbReference>
<dbReference type="SUPFAM" id="SSF51735">
    <property type="entry name" value="NAD(P)-binding Rossmann-fold domains"/>
    <property type="match status" value="1"/>
</dbReference>
<dbReference type="NCBIfam" id="TIGR01214">
    <property type="entry name" value="rmlD"/>
    <property type="match status" value="1"/>
</dbReference>
<dbReference type="InterPro" id="IPR005913">
    <property type="entry name" value="dTDP_dehydrorham_reduct"/>
</dbReference>
<evidence type="ECO:0000313" key="8">
    <source>
        <dbReference type="EMBL" id="GGX72057.1"/>
    </source>
</evidence>
<comment type="function">
    <text evidence="6">Catalyzes the reduction of dTDP-6-deoxy-L-lyxo-4-hexulose to yield dTDP-L-rhamnose.</text>
</comment>
<sequence>MSLRLAVIGKTGQLGQALLREGEALGHQIIALDREALDLRSSPKDIEAAITALPSGLDGLILAAAYTDVDGAESNADLAYAVNSTGPSVIAKACAQHDIPIIHISTDYVFDGEADQPYTPDNDTDPLGVYGASKLDGELAVLSSGARALILRTSWIFDGINKNFLTTMLKLSDTRDEVSVVDDQIGRPTYAGHLAHAVLKAAEGLAEEPDIETGVYHITGSGEEVSWAGFAKAIFKSEGRDVYVDEIPTSDYPTDAERPQYSVLDTERFERTFRHPLPEWQAGLRAALDERDENG</sequence>
<evidence type="ECO:0000256" key="2">
    <source>
        <dbReference type="ARBA" id="ARBA00010944"/>
    </source>
</evidence>
<dbReference type="EMBL" id="BMYV01000002">
    <property type="protein sequence ID" value="GGX72057.1"/>
    <property type="molecule type" value="Genomic_DNA"/>
</dbReference>